<accession>A0A7W4VP66</accession>
<dbReference type="Proteomes" id="UP000532010">
    <property type="component" value="Unassembled WGS sequence"/>
</dbReference>
<keyword evidence="4" id="KW-1185">Reference proteome</keyword>
<dbReference type="RefSeq" id="WP_183453122.1">
    <property type="nucleotide sequence ID" value="NZ_JACHWB010000006.1"/>
</dbReference>
<dbReference type="EMBL" id="JACHWB010000006">
    <property type="protein sequence ID" value="MBB3020800.1"/>
    <property type="molecule type" value="Genomic_DNA"/>
</dbReference>
<sequence>MLDYLFETANGEFVVVEAKAAKSQLGWTKGRVLMIEPGGGAYFLEIPGDVQQFSPTWFEQRLAEMRGPKGDPASRRLAAELEASWRTGKIRALVIRAPEGARTAEVALEILDHSDEWNAHRGVTANHTIPKGSEVGSVVNGAPVKTGVTEQRPPVERMLKIHQSDETRLKKELDRLDTERGKANSELNRAKGRLKTAEKNKLAADQKPRTWQTTKDKLEAKVTAEKAEVTRLETRAKDANQAVDDIKQKLVEVRQKIREVGAEVRKLRASTAAQPVPSAAAQAGIVAGPKASRATDLDAGRAAATADPGTKAGELVEARANTARATEGAVDATKARAIEGGRPVRELAAGAADVAKVGKLARVLSLTKTIGKVAVGLFIPLTKLEILLELALWLYDWDQRRRKADEREWRRIYAFLFESAAPIADPFAGQYQPAIGGWIWDTMNARLNNERDPQNFVQWVREWDRNRKWLGFVYVGVAGGLTRQEHVPRISSADKAPHPIRYWAGEMKFDFKTWSKEDNRSKKEGPTRELGPEHPDNLFTLGEFGDPFKKPENKDMTRWAAANQSRSDYLYRDVEERRMSISVTSPTPILTPFDYLSFKCKDLMVEILRFISRFDEYFQIMAPFSRETFFTKYWYEGGTFPDPIDSDSAHYCLKKLYALITALEAHTPQQKETAQAGLERRRQIIADIVRPNRTSNDLSDIDKRLYRLARDLNYTSYRPVQDPDLAYLTNEHLSALTSDILGDARRIYADITSGKDSPRSLEYRYIGSKSS</sequence>
<dbReference type="AlphaFoldDB" id="A0A7W4VP66"/>
<reference evidence="3 4" key="1">
    <citation type="submission" date="2020-08" db="EMBL/GenBank/DDBJ databases">
        <title>The Agave Microbiome: Exploring the role of microbial communities in plant adaptations to desert environments.</title>
        <authorList>
            <person name="Partida-Martinez L.P."/>
        </authorList>
    </citation>
    <scope>NUCLEOTIDE SEQUENCE [LARGE SCALE GENOMIC DNA]</scope>
    <source>
        <strain evidence="3 4">AT3.9</strain>
    </source>
</reference>
<comment type="caution">
    <text evidence="3">The sequence shown here is derived from an EMBL/GenBank/DDBJ whole genome shotgun (WGS) entry which is preliminary data.</text>
</comment>
<organism evidence="3 4">
    <name type="scientific">Microvirga lupini</name>
    <dbReference type="NCBI Taxonomy" id="420324"/>
    <lineage>
        <taxon>Bacteria</taxon>
        <taxon>Pseudomonadati</taxon>
        <taxon>Pseudomonadota</taxon>
        <taxon>Alphaproteobacteria</taxon>
        <taxon>Hyphomicrobiales</taxon>
        <taxon>Methylobacteriaceae</taxon>
        <taxon>Microvirga</taxon>
    </lineage>
</organism>
<feature type="region of interest" description="Disordered" evidence="2">
    <location>
        <begin position="517"/>
        <end position="538"/>
    </location>
</feature>
<protein>
    <submittedName>
        <fullName evidence="3">Uncharacterized protein</fullName>
    </submittedName>
</protein>
<proteinExistence type="predicted"/>
<name>A0A7W4VP66_9HYPH</name>
<feature type="coiled-coil region" evidence="1">
    <location>
        <begin position="159"/>
        <end position="270"/>
    </location>
</feature>
<dbReference type="Gene3D" id="1.10.287.1490">
    <property type="match status" value="1"/>
</dbReference>
<gene>
    <name evidence="3" type="ORF">FHR70_003888</name>
</gene>
<feature type="region of interest" description="Disordered" evidence="2">
    <location>
        <begin position="128"/>
        <end position="147"/>
    </location>
</feature>
<evidence type="ECO:0000256" key="1">
    <source>
        <dbReference type="SAM" id="Coils"/>
    </source>
</evidence>
<feature type="compositionally biased region" description="Basic and acidic residues" evidence="2">
    <location>
        <begin position="517"/>
        <end position="536"/>
    </location>
</feature>
<keyword evidence="1" id="KW-0175">Coiled coil</keyword>
<evidence type="ECO:0000313" key="4">
    <source>
        <dbReference type="Proteomes" id="UP000532010"/>
    </source>
</evidence>
<evidence type="ECO:0000313" key="3">
    <source>
        <dbReference type="EMBL" id="MBB3020800.1"/>
    </source>
</evidence>
<evidence type="ECO:0000256" key="2">
    <source>
        <dbReference type="SAM" id="MobiDB-lite"/>
    </source>
</evidence>